<name>A0A3M7ST07_BRAPC</name>
<protein>
    <submittedName>
        <fullName evidence="1">Uncharacterized protein</fullName>
    </submittedName>
</protein>
<dbReference type="Proteomes" id="UP000276133">
    <property type="component" value="Unassembled WGS sequence"/>
</dbReference>
<keyword evidence="2" id="KW-1185">Reference proteome</keyword>
<accession>A0A3M7ST07</accession>
<reference evidence="1 2" key="1">
    <citation type="journal article" date="2018" name="Sci. Rep.">
        <title>Genomic signatures of local adaptation to the degree of environmental predictability in rotifers.</title>
        <authorList>
            <person name="Franch-Gras L."/>
            <person name="Hahn C."/>
            <person name="Garcia-Roger E.M."/>
            <person name="Carmona M.J."/>
            <person name="Serra M."/>
            <person name="Gomez A."/>
        </authorList>
    </citation>
    <scope>NUCLEOTIDE SEQUENCE [LARGE SCALE GENOMIC DNA]</scope>
    <source>
        <strain evidence="1">HYR1</strain>
    </source>
</reference>
<proteinExistence type="predicted"/>
<dbReference type="AlphaFoldDB" id="A0A3M7ST07"/>
<evidence type="ECO:0000313" key="2">
    <source>
        <dbReference type="Proteomes" id="UP000276133"/>
    </source>
</evidence>
<gene>
    <name evidence="1" type="ORF">BpHYR1_036160</name>
</gene>
<evidence type="ECO:0000313" key="1">
    <source>
        <dbReference type="EMBL" id="RNA38923.1"/>
    </source>
</evidence>
<dbReference type="EMBL" id="REGN01000803">
    <property type="protein sequence ID" value="RNA38923.1"/>
    <property type="molecule type" value="Genomic_DNA"/>
</dbReference>
<sequence length="178" mass="20213">MKTSGTFLGLTGIQSHQGSFSHSKSLFWTPVRLTFDNVSGQCIPRTLYTLRVWKLLRFFLSVNTSPNIRFHTSMLLTKQSSTVFILYESVILTKIIQCIEYYCSIASIILLKFSDLENFHDSLLILRVINLTETFKIEYRQAVLGTETNCPKLIILSTANSLTSPNIIQFCDGLSRST</sequence>
<organism evidence="1 2">
    <name type="scientific">Brachionus plicatilis</name>
    <name type="common">Marine rotifer</name>
    <name type="synonym">Brachionus muelleri</name>
    <dbReference type="NCBI Taxonomy" id="10195"/>
    <lineage>
        <taxon>Eukaryota</taxon>
        <taxon>Metazoa</taxon>
        <taxon>Spiralia</taxon>
        <taxon>Gnathifera</taxon>
        <taxon>Rotifera</taxon>
        <taxon>Eurotatoria</taxon>
        <taxon>Monogononta</taxon>
        <taxon>Pseudotrocha</taxon>
        <taxon>Ploima</taxon>
        <taxon>Brachionidae</taxon>
        <taxon>Brachionus</taxon>
    </lineage>
</organism>
<comment type="caution">
    <text evidence="1">The sequence shown here is derived from an EMBL/GenBank/DDBJ whole genome shotgun (WGS) entry which is preliminary data.</text>
</comment>